<evidence type="ECO:0008006" key="3">
    <source>
        <dbReference type="Google" id="ProtNLM"/>
    </source>
</evidence>
<sequence length="170" mass="19569">MVSNWIAAGNYVKKPQKPQIKHMGEGKDWSWWLCAVYNPDLDLHLAGGYLTLKGEIVVCNMSDNVQGTTTSEALVNAIGIVLQFITEDARINKEEISIVIDNKNIVDWLLGGETTCWELRFLRNKTQSMRDVVQNVDIKFSSSYEYKNKQQWVEKAITKVEKWVEWQDIS</sequence>
<reference evidence="1 2" key="1">
    <citation type="journal article" date="2023" name="Plants (Basel)">
        <title>Bridging the Gap: Combining Genomics and Transcriptomics Approaches to Understand Stylosanthes scabra, an Orphan Legume from the Brazilian Caatinga.</title>
        <authorList>
            <person name="Ferreira-Neto J.R.C."/>
            <person name="da Silva M.D."/>
            <person name="Binneck E."/>
            <person name="de Melo N.F."/>
            <person name="da Silva R.H."/>
            <person name="de Melo A.L.T.M."/>
            <person name="Pandolfi V."/>
            <person name="Bustamante F.O."/>
            <person name="Brasileiro-Vidal A.C."/>
            <person name="Benko-Iseppon A.M."/>
        </authorList>
    </citation>
    <scope>NUCLEOTIDE SEQUENCE [LARGE SCALE GENOMIC DNA]</scope>
    <source>
        <tissue evidence="1">Leaves</tissue>
    </source>
</reference>
<proteinExistence type="predicted"/>
<organism evidence="1 2">
    <name type="scientific">Stylosanthes scabra</name>
    <dbReference type="NCBI Taxonomy" id="79078"/>
    <lineage>
        <taxon>Eukaryota</taxon>
        <taxon>Viridiplantae</taxon>
        <taxon>Streptophyta</taxon>
        <taxon>Embryophyta</taxon>
        <taxon>Tracheophyta</taxon>
        <taxon>Spermatophyta</taxon>
        <taxon>Magnoliopsida</taxon>
        <taxon>eudicotyledons</taxon>
        <taxon>Gunneridae</taxon>
        <taxon>Pentapetalae</taxon>
        <taxon>rosids</taxon>
        <taxon>fabids</taxon>
        <taxon>Fabales</taxon>
        <taxon>Fabaceae</taxon>
        <taxon>Papilionoideae</taxon>
        <taxon>50 kb inversion clade</taxon>
        <taxon>dalbergioids sensu lato</taxon>
        <taxon>Dalbergieae</taxon>
        <taxon>Pterocarpus clade</taxon>
        <taxon>Stylosanthes</taxon>
    </lineage>
</organism>
<evidence type="ECO:0000313" key="1">
    <source>
        <dbReference type="EMBL" id="MED6209139.1"/>
    </source>
</evidence>
<keyword evidence="2" id="KW-1185">Reference proteome</keyword>
<name>A0ABU6YGL2_9FABA</name>
<dbReference type="Proteomes" id="UP001341840">
    <property type="component" value="Unassembled WGS sequence"/>
</dbReference>
<evidence type="ECO:0000313" key="2">
    <source>
        <dbReference type="Proteomes" id="UP001341840"/>
    </source>
</evidence>
<dbReference type="EMBL" id="JASCZI010242027">
    <property type="protein sequence ID" value="MED6209139.1"/>
    <property type="molecule type" value="Genomic_DNA"/>
</dbReference>
<comment type="caution">
    <text evidence="1">The sequence shown here is derived from an EMBL/GenBank/DDBJ whole genome shotgun (WGS) entry which is preliminary data.</text>
</comment>
<accession>A0ABU6YGL2</accession>
<gene>
    <name evidence="1" type="ORF">PIB30_051903</name>
</gene>
<protein>
    <recommendedName>
        <fullName evidence="3">RNase H type-1 domain-containing protein</fullName>
    </recommendedName>
</protein>